<reference evidence="1 2" key="1">
    <citation type="journal article" date="2019" name="Environ. Microbiol.">
        <title>The phytopathogenic nature of Dickeya aquatica 174/2 and the dynamic early evolution of Dickeya pathogenicity.</title>
        <authorList>
            <person name="Duprey A."/>
            <person name="Taib N."/>
            <person name="Leonard S."/>
            <person name="Garin T."/>
            <person name="Flandrois J.P."/>
            <person name="Nasser W."/>
            <person name="Brochier-Armanet C."/>
            <person name="Reverchon S."/>
        </authorList>
    </citation>
    <scope>NUCLEOTIDE SEQUENCE [LARGE SCALE GENOMIC DNA]</scope>
    <source>
        <strain evidence="1 2">NCPPB 569</strain>
    </source>
</reference>
<dbReference type="AlphaFoldDB" id="A0A5B8I9C2"/>
<name>A0A5B8I9C2_9GAMM</name>
<evidence type="ECO:0000313" key="2">
    <source>
        <dbReference type="Proteomes" id="UP000320591"/>
    </source>
</evidence>
<gene>
    <name evidence="1" type="ORF">Dpoa569_0001339</name>
</gene>
<dbReference type="EMBL" id="CP042220">
    <property type="protein sequence ID" value="QDX29557.1"/>
    <property type="molecule type" value="Genomic_DNA"/>
</dbReference>
<sequence>MQGNFTGLRLGWAQESDLHVELRALFVQQALTKELKGLMMLLGGCTTLNEDMPKKKFQLFCDGCVFTGFSVSHGFKDIALKVTESI</sequence>
<dbReference type="Proteomes" id="UP000320591">
    <property type="component" value="Chromosome"/>
</dbReference>
<keyword evidence="2" id="KW-1185">Reference proteome</keyword>
<evidence type="ECO:0000313" key="1">
    <source>
        <dbReference type="EMBL" id="QDX29557.1"/>
    </source>
</evidence>
<organism evidence="1 2">
    <name type="scientific">Dickeya poaceiphila</name>
    <dbReference type="NCBI Taxonomy" id="568768"/>
    <lineage>
        <taxon>Bacteria</taxon>
        <taxon>Pseudomonadati</taxon>
        <taxon>Pseudomonadota</taxon>
        <taxon>Gammaproteobacteria</taxon>
        <taxon>Enterobacterales</taxon>
        <taxon>Pectobacteriaceae</taxon>
        <taxon>Dickeya</taxon>
    </lineage>
</organism>
<proteinExistence type="predicted"/>
<dbReference type="RefSeq" id="WP_128569743.1">
    <property type="nucleotide sequence ID" value="NZ_CM001975.1"/>
</dbReference>
<dbReference type="KEGG" id="dic:Dpoa569_0001339"/>
<accession>A0A5B8I9C2</accession>
<protein>
    <submittedName>
        <fullName evidence="1">Uncharacterized protein</fullName>
    </submittedName>
</protein>